<feature type="domain" description="Ubiquinone biosynthesis protein COQ9 HTH" evidence="8">
    <location>
        <begin position="21"/>
        <end position="48"/>
    </location>
</feature>
<dbReference type="InterPro" id="IPR013718">
    <property type="entry name" value="COQ9_C"/>
</dbReference>
<dbReference type="Pfam" id="PF08511">
    <property type="entry name" value="COQ9"/>
    <property type="match status" value="1"/>
</dbReference>
<dbReference type="GO" id="GO:0008289">
    <property type="term" value="F:lipid binding"/>
    <property type="evidence" value="ECO:0007669"/>
    <property type="project" value="UniProtKB-KW"/>
</dbReference>
<dbReference type="Proteomes" id="UP000436016">
    <property type="component" value="Unassembled WGS sequence"/>
</dbReference>
<reference evidence="9 10" key="1">
    <citation type="submission" date="2019-12" db="EMBL/GenBank/DDBJ databases">
        <title>Strain KN286 was isolated from seawater, which was collected from Caroline Seamount in the tropical western Pacific.</title>
        <authorList>
            <person name="Wang Q."/>
        </authorList>
    </citation>
    <scope>NUCLEOTIDE SEQUENCE [LARGE SCALE GENOMIC DNA]</scope>
    <source>
        <strain evidence="9 10">KN286</strain>
    </source>
</reference>
<gene>
    <name evidence="9" type="ORF">GSH16_15290</name>
</gene>
<evidence type="ECO:0000256" key="4">
    <source>
        <dbReference type="ARBA" id="ARBA00022946"/>
    </source>
</evidence>
<evidence type="ECO:0000313" key="9">
    <source>
        <dbReference type="EMBL" id="MXU66813.1"/>
    </source>
</evidence>
<dbReference type="GO" id="GO:0006744">
    <property type="term" value="P:ubiquinone biosynthetic process"/>
    <property type="evidence" value="ECO:0007669"/>
    <property type="project" value="UniProtKB-KW"/>
</dbReference>
<feature type="domain" description="COQ9 C-terminal" evidence="7">
    <location>
        <begin position="132"/>
        <end position="201"/>
    </location>
</feature>
<dbReference type="NCBIfam" id="TIGR02396">
    <property type="entry name" value="diverge_rpsU"/>
    <property type="match status" value="1"/>
</dbReference>
<name>A0A6B0U0P9_9RHOB</name>
<keyword evidence="10" id="KW-1185">Reference proteome</keyword>
<evidence type="ECO:0000259" key="8">
    <source>
        <dbReference type="Pfam" id="PF21392"/>
    </source>
</evidence>
<evidence type="ECO:0000256" key="5">
    <source>
        <dbReference type="ARBA" id="ARBA00023121"/>
    </source>
</evidence>
<comment type="function">
    <text evidence="6">Membrane-associated protein that warps the membrane surface to access and bind aromatic isoprenes with high specificity, including ubiquinone (CoQ) isoprene intermediates and presents them directly to COQ7, therefore facilitating the COQ7-mediated hydroxylase step. Participates in the biosynthesis of coenzyme Q, also named ubiquinone, an essential lipid-soluble electron transporter for aerobic cellular respiration.</text>
</comment>
<evidence type="ECO:0000256" key="3">
    <source>
        <dbReference type="ARBA" id="ARBA00022688"/>
    </source>
</evidence>
<dbReference type="PANTHER" id="PTHR21427">
    <property type="entry name" value="UBIQUINONE BIOSYNTHESIS PROTEIN COQ9, MITOCHONDRIAL"/>
    <property type="match status" value="1"/>
</dbReference>
<dbReference type="Gene3D" id="1.10.357.10">
    <property type="entry name" value="Tetracycline Repressor, domain 2"/>
    <property type="match status" value="1"/>
</dbReference>
<dbReference type="EMBL" id="WUWG01000008">
    <property type="protein sequence ID" value="MXU66813.1"/>
    <property type="molecule type" value="Genomic_DNA"/>
</dbReference>
<comment type="caution">
    <text evidence="9">The sequence shown here is derived from an EMBL/GenBank/DDBJ whole genome shotgun (WGS) entry which is preliminary data.</text>
</comment>
<comment type="pathway">
    <text evidence="1">Cofactor biosynthesis; ubiquinone biosynthesis.</text>
</comment>
<keyword evidence="5" id="KW-0446">Lipid-binding</keyword>
<dbReference type="PANTHER" id="PTHR21427:SF19">
    <property type="entry name" value="UBIQUINONE BIOSYNTHESIS PROTEIN COQ9, MITOCHONDRIAL"/>
    <property type="match status" value="1"/>
</dbReference>
<evidence type="ECO:0000313" key="10">
    <source>
        <dbReference type="Proteomes" id="UP000436016"/>
    </source>
</evidence>
<comment type="similarity">
    <text evidence="2">Belongs to the COQ9 family.</text>
</comment>
<evidence type="ECO:0000259" key="7">
    <source>
        <dbReference type="Pfam" id="PF08511"/>
    </source>
</evidence>
<dbReference type="InterPro" id="IPR048674">
    <property type="entry name" value="COQ9_HTH"/>
</dbReference>
<evidence type="ECO:0000256" key="1">
    <source>
        <dbReference type="ARBA" id="ARBA00004749"/>
    </source>
</evidence>
<proteinExistence type="inferred from homology"/>
<dbReference type="InterPro" id="IPR012762">
    <property type="entry name" value="Ubiq_biosynth_COQ9"/>
</dbReference>
<evidence type="ECO:0000256" key="2">
    <source>
        <dbReference type="ARBA" id="ARBA00010766"/>
    </source>
</evidence>
<protein>
    <submittedName>
        <fullName evidence="9">COQ9 family protein</fullName>
    </submittedName>
</protein>
<evidence type="ECO:0000256" key="6">
    <source>
        <dbReference type="ARBA" id="ARBA00058104"/>
    </source>
</evidence>
<keyword evidence="4" id="KW-0809">Transit peptide</keyword>
<organism evidence="9 10">
    <name type="scientific">Oceanomicrobium pacificus</name>
    <dbReference type="NCBI Taxonomy" id="2692916"/>
    <lineage>
        <taxon>Bacteria</taxon>
        <taxon>Pseudomonadati</taxon>
        <taxon>Pseudomonadota</taxon>
        <taxon>Alphaproteobacteria</taxon>
        <taxon>Rhodobacterales</taxon>
        <taxon>Paracoccaceae</taxon>
        <taxon>Oceanomicrobium</taxon>
    </lineage>
</organism>
<dbReference type="RefSeq" id="WP_160856481.1">
    <property type="nucleotide sequence ID" value="NZ_WUWG01000008.1"/>
</dbReference>
<keyword evidence="3" id="KW-0831">Ubiquinone biosynthesis</keyword>
<dbReference type="AlphaFoldDB" id="A0A6B0U0P9"/>
<dbReference type="Pfam" id="PF21392">
    <property type="entry name" value="COQ9_N"/>
    <property type="match status" value="1"/>
</dbReference>
<accession>A0A6B0U0P9</accession>
<sequence length="244" mass="26751">MTDTPQTPENKGPAGDAPGADIRDRILDAALVHVAFDGWSADAIAAAASDAGVEPAAARAAFPRGGVDLARAFHLRGDAQLRADLEATDLGTMRFRDRVAYGVRHRLELIEGDKEIVRRAAALFALPQNAADGTALVWNTADVIWSALGDTSQDVNWYTKRATLSGVYSATLLYWLGDDSDGHARSWAFLDRRIENVMQFEKFKAKLRENPIARRFEKSPFNPLELIRAPRQSAAQNLPGSPRR</sequence>